<proteinExistence type="predicted"/>
<sequence>MKRTLLASALLALALPASAKIYQFKDWAIACDNIRHCDANGTQAEEGDNPVSLLLTREAGPGGKLSAQLFVDAPDEGKVGKLTLKVGKIKWSGLSPEHAFSPAQTTQLLPAMLDADEVALSDGKRQWTLSLSGLKAALLKMDDLQGRIGTPGALVKKGGKPESTVPAAQAAPLLMPAPPAAARPGDQALLPAILKPLRAMDEECWQEQPEGEQPTADLYRLSASQLLVLLQCGRGAYQNGSKAWISNDAPPFRPRKAKLLNSDGEEGFLVNASFDKGELSSYAKGRGIGDCGGGASWAWTGKAFQLMSEENAPQCRGIAGGVSLRSWVTRQK</sequence>
<dbReference type="RefSeq" id="WP_114074179.1">
    <property type="nucleotide sequence ID" value="NZ_CP029554.1"/>
</dbReference>
<evidence type="ECO:0000313" key="2">
    <source>
        <dbReference type="EMBL" id="AXE36421.1"/>
    </source>
</evidence>
<organism evidence="2 3">
    <name type="scientific">Chromobacterium phragmitis</name>
    <dbReference type="NCBI Taxonomy" id="2202141"/>
    <lineage>
        <taxon>Bacteria</taxon>
        <taxon>Pseudomonadati</taxon>
        <taxon>Pseudomonadota</taxon>
        <taxon>Betaproteobacteria</taxon>
        <taxon>Neisseriales</taxon>
        <taxon>Chromobacteriaceae</taxon>
        <taxon>Chromobacterium</taxon>
    </lineage>
</organism>
<dbReference type="Proteomes" id="UP000252038">
    <property type="component" value="Chromosome"/>
</dbReference>
<protein>
    <submittedName>
        <fullName evidence="2">DUF1176 domain-containing protein</fullName>
    </submittedName>
</protein>
<dbReference type="Pfam" id="PF06674">
    <property type="entry name" value="DUF1176"/>
    <property type="match status" value="1"/>
</dbReference>
<dbReference type="EMBL" id="CP029554">
    <property type="protein sequence ID" value="AXE36421.1"/>
    <property type="molecule type" value="Genomic_DNA"/>
</dbReference>
<keyword evidence="1" id="KW-0732">Signal</keyword>
<feature type="signal peptide" evidence="1">
    <location>
        <begin position="1"/>
        <end position="19"/>
    </location>
</feature>
<evidence type="ECO:0000256" key="1">
    <source>
        <dbReference type="SAM" id="SignalP"/>
    </source>
</evidence>
<name>A0A344UMC3_9NEIS</name>
<evidence type="ECO:0000313" key="3">
    <source>
        <dbReference type="Proteomes" id="UP000252038"/>
    </source>
</evidence>
<reference evidence="2 3" key="1">
    <citation type="submission" date="2018-05" db="EMBL/GenBank/DDBJ databases">
        <title>Genome sequencing, assembly and analysis of the novel insecticidal bacterium, Chromobacterium phragmitis.</title>
        <authorList>
            <person name="Sparks M.E."/>
            <person name="Blackburn M.B."/>
            <person name="Gundersen-Rindal D.E."/>
        </authorList>
    </citation>
    <scope>NUCLEOTIDE SEQUENCE [LARGE SCALE GENOMIC DNA]</scope>
    <source>
        <strain evidence="2">IIBBL 274-1</strain>
    </source>
</reference>
<dbReference type="InterPro" id="IPR009560">
    <property type="entry name" value="DUF1176"/>
</dbReference>
<feature type="chain" id="PRO_5016955381" evidence="1">
    <location>
        <begin position="20"/>
        <end position="332"/>
    </location>
</feature>
<accession>A0A344UMC3</accession>
<dbReference type="AlphaFoldDB" id="A0A344UMC3"/>
<gene>
    <name evidence="2" type="ORF">DK843_20245</name>
</gene>
<dbReference type="KEGG" id="chrb:DK843_20245"/>